<gene>
    <name evidence="2" type="ordered locus">Plav_3264</name>
</gene>
<dbReference type="NCBIfam" id="TIGR00738">
    <property type="entry name" value="rrf2_super"/>
    <property type="match status" value="1"/>
</dbReference>
<dbReference type="GO" id="GO:0003677">
    <property type="term" value="F:DNA binding"/>
    <property type="evidence" value="ECO:0007669"/>
    <property type="project" value="UniProtKB-KW"/>
</dbReference>
<dbReference type="GO" id="GO:0005829">
    <property type="term" value="C:cytosol"/>
    <property type="evidence" value="ECO:0007669"/>
    <property type="project" value="TreeGrafter"/>
</dbReference>
<keyword evidence="1" id="KW-0238">DNA-binding</keyword>
<dbReference type="InterPro" id="IPR036390">
    <property type="entry name" value="WH_DNA-bd_sf"/>
</dbReference>
<dbReference type="STRING" id="402881.Plav_3264"/>
<dbReference type="Proteomes" id="UP000006377">
    <property type="component" value="Chromosome"/>
</dbReference>
<evidence type="ECO:0000313" key="3">
    <source>
        <dbReference type="Proteomes" id="UP000006377"/>
    </source>
</evidence>
<dbReference type="SUPFAM" id="SSF46785">
    <property type="entry name" value="Winged helix' DNA-binding domain"/>
    <property type="match status" value="1"/>
</dbReference>
<dbReference type="PROSITE" id="PS51197">
    <property type="entry name" value="HTH_RRF2_2"/>
    <property type="match status" value="1"/>
</dbReference>
<evidence type="ECO:0000313" key="2">
    <source>
        <dbReference type="EMBL" id="ABS64869.1"/>
    </source>
</evidence>
<dbReference type="GO" id="GO:0003700">
    <property type="term" value="F:DNA-binding transcription factor activity"/>
    <property type="evidence" value="ECO:0007669"/>
    <property type="project" value="TreeGrafter"/>
</dbReference>
<dbReference type="FunFam" id="1.10.10.10:FF:000026">
    <property type="entry name" value="HTH-type transcriptional regulator IscR"/>
    <property type="match status" value="1"/>
</dbReference>
<dbReference type="InterPro" id="IPR036388">
    <property type="entry name" value="WH-like_DNA-bd_sf"/>
</dbReference>
<proteinExistence type="predicted"/>
<dbReference type="eggNOG" id="COG1959">
    <property type="taxonomic scope" value="Bacteria"/>
</dbReference>
<dbReference type="Gene3D" id="1.10.10.10">
    <property type="entry name" value="Winged helix-like DNA-binding domain superfamily/Winged helix DNA-binding domain"/>
    <property type="match status" value="1"/>
</dbReference>
<reference evidence="2 3" key="1">
    <citation type="journal article" date="2011" name="Stand. Genomic Sci.">
        <title>Complete genome sequence of Parvibaculum lavamentivorans type strain (DS-1(T)).</title>
        <authorList>
            <person name="Schleheck D."/>
            <person name="Weiss M."/>
            <person name="Pitluck S."/>
            <person name="Bruce D."/>
            <person name="Land M.L."/>
            <person name="Han S."/>
            <person name="Saunders E."/>
            <person name="Tapia R."/>
            <person name="Detter C."/>
            <person name="Brettin T."/>
            <person name="Han J."/>
            <person name="Woyke T."/>
            <person name="Goodwin L."/>
            <person name="Pennacchio L."/>
            <person name="Nolan M."/>
            <person name="Cook A.M."/>
            <person name="Kjelleberg S."/>
            <person name="Thomas T."/>
        </authorList>
    </citation>
    <scope>NUCLEOTIDE SEQUENCE [LARGE SCALE GENOMIC DNA]</scope>
    <source>
        <strain evidence="3">DS-1 / DSM 13023 / NCIMB 13966</strain>
    </source>
</reference>
<organism evidence="2 3">
    <name type="scientific">Parvibaculum lavamentivorans (strain DS-1 / DSM 13023 / NCIMB 13966)</name>
    <dbReference type="NCBI Taxonomy" id="402881"/>
    <lineage>
        <taxon>Bacteria</taxon>
        <taxon>Pseudomonadati</taxon>
        <taxon>Pseudomonadota</taxon>
        <taxon>Alphaproteobacteria</taxon>
        <taxon>Hyphomicrobiales</taxon>
        <taxon>Parvibaculaceae</taxon>
        <taxon>Parvibaculum</taxon>
    </lineage>
</organism>
<dbReference type="KEGG" id="pla:Plav_3264"/>
<accession>A7HY86</accession>
<dbReference type="EMBL" id="CP000774">
    <property type="protein sequence ID" value="ABS64869.1"/>
    <property type="molecule type" value="Genomic_DNA"/>
</dbReference>
<dbReference type="Pfam" id="PF02082">
    <property type="entry name" value="Rrf2"/>
    <property type="match status" value="1"/>
</dbReference>
<sequence>MKELAVKLTTKGRYAVMAMADLARHSSGSPVALAEIADRQEISLSYLEQLFAKLRRGDLVKSVRGPGGGYLLSREADSIRISDVILAVDEPIKATRCDLGSPKGCMPSSGRCITHDLWEGLSHQIQLYLGSVSLGDVIDGRIAGKSAFDARRGHTNGIAANAAD</sequence>
<name>A7HY86_PARL1</name>
<keyword evidence="3" id="KW-1185">Reference proteome</keyword>
<dbReference type="PANTHER" id="PTHR33221:SF5">
    <property type="entry name" value="HTH-TYPE TRANSCRIPTIONAL REGULATOR ISCR"/>
    <property type="match status" value="1"/>
</dbReference>
<dbReference type="HOGENOM" id="CLU_107144_0_0_5"/>
<dbReference type="InterPro" id="IPR000944">
    <property type="entry name" value="Tscrpt_reg_Rrf2"/>
</dbReference>
<protein>
    <submittedName>
        <fullName evidence="2">Transcriptional regulator, BadM/Rrf2 family</fullName>
    </submittedName>
</protein>
<dbReference type="PANTHER" id="PTHR33221">
    <property type="entry name" value="WINGED HELIX-TURN-HELIX TRANSCRIPTIONAL REGULATOR, RRF2 FAMILY"/>
    <property type="match status" value="1"/>
</dbReference>
<dbReference type="AlphaFoldDB" id="A7HY86"/>
<evidence type="ECO:0000256" key="1">
    <source>
        <dbReference type="ARBA" id="ARBA00023125"/>
    </source>
</evidence>